<feature type="transmembrane region" description="Helical" evidence="11">
    <location>
        <begin position="174"/>
        <end position="197"/>
    </location>
</feature>
<dbReference type="PRINTS" id="PR00123">
    <property type="entry name" value="ATPASEA"/>
</dbReference>
<gene>
    <name evidence="11 13" type="primary">atpB</name>
    <name evidence="13" type="ORF">ACCAA_270014</name>
</gene>
<dbReference type="GO" id="GO:0005886">
    <property type="term" value="C:plasma membrane"/>
    <property type="evidence" value="ECO:0007669"/>
    <property type="project" value="UniProtKB-SubCell"/>
</dbReference>
<evidence type="ECO:0000256" key="11">
    <source>
        <dbReference type="HAMAP-Rule" id="MF_01393"/>
    </source>
</evidence>
<dbReference type="GO" id="GO:0042777">
    <property type="term" value="P:proton motive force-driven plasma membrane ATP synthesis"/>
    <property type="evidence" value="ECO:0007669"/>
    <property type="project" value="TreeGrafter"/>
</dbReference>
<comment type="subcellular location">
    <subcellularLocation>
        <location evidence="11 12">Cell membrane</location>
        <topology evidence="11 12">Multi-pass membrane protein</topology>
    </subcellularLocation>
    <subcellularLocation>
        <location evidence="1">Membrane</location>
        <topology evidence="1">Multi-pass membrane protein</topology>
    </subcellularLocation>
</comment>
<dbReference type="PROSITE" id="PS00449">
    <property type="entry name" value="ATPASE_A"/>
    <property type="match status" value="1"/>
</dbReference>
<evidence type="ECO:0000256" key="12">
    <source>
        <dbReference type="RuleBase" id="RU000483"/>
    </source>
</evidence>
<dbReference type="InterPro" id="IPR045082">
    <property type="entry name" value="ATP_syn_F0_a_bact/chloroplast"/>
</dbReference>
<name>A0A1A8XM33_9PROT</name>
<keyword evidence="9 11" id="KW-0472">Membrane</keyword>
<evidence type="ECO:0000313" key="13">
    <source>
        <dbReference type="EMBL" id="SBT05731.1"/>
    </source>
</evidence>
<feature type="transmembrane region" description="Helical" evidence="11">
    <location>
        <begin position="78"/>
        <end position="101"/>
    </location>
</feature>
<dbReference type="RefSeq" id="WP_186406745.1">
    <property type="nucleotide sequence ID" value="NZ_FLQX01000102.1"/>
</dbReference>
<keyword evidence="11" id="KW-1003">Cell membrane</keyword>
<reference evidence="14" key="1">
    <citation type="submission" date="2016-06" db="EMBL/GenBank/DDBJ databases">
        <authorList>
            <person name="McIlroy S.J."/>
            <person name="Karst S.M."/>
            <person name="Albertsen M."/>
        </authorList>
    </citation>
    <scope>NUCLEOTIDE SEQUENCE [LARGE SCALE GENOMIC DNA]</scope>
</reference>
<keyword evidence="4 11" id="KW-0138">CF(0)</keyword>
<evidence type="ECO:0000256" key="5">
    <source>
        <dbReference type="ARBA" id="ARBA00022692"/>
    </source>
</evidence>
<dbReference type="NCBIfam" id="TIGR03306">
    <property type="entry name" value="altF1_A"/>
    <property type="match status" value="1"/>
</dbReference>
<evidence type="ECO:0000256" key="6">
    <source>
        <dbReference type="ARBA" id="ARBA00022781"/>
    </source>
</evidence>
<sequence length="237" mass="25828">MHLSPDQIVFWQYGFFRINATIVFTWAVMAVLTVGSSLVTRRLARGLQRSHWQNLIEIVVTGIEKQIAEVGLRQPGRYLGFLGTLFLFVATASLGTIIPGYEPPTGSLSTTVALALCVLVAVPFFGIKEQGIGGYLKSWLEPTFIMLPFNVISEVSRTLALAVRLFGNMMSGTMIIGILLTITPFIFPLVMTVLGLLTGMVQAYIFTVLAAVYIAAATGTGARHLTPQDTRDTPWTA</sequence>
<dbReference type="PANTHER" id="PTHR42823">
    <property type="entry name" value="ATP SYNTHASE SUBUNIT A, CHLOROPLASTIC"/>
    <property type="match status" value="1"/>
</dbReference>
<dbReference type="CDD" id="cd00310">
    <property type="entry name" value="ATP-synt_Fo_a_6"/>
    <property type="match status" value="1"/>
</dbReference>
<feature type="transmembrane region" description="Helical" evidence="11">
    <location>
        <begin position="203"/>
        <end position="222"/>
    </location>
</feature>
<proteinExistence type="inferred from homology"/>
<dbReference type="GO" id="GO:0046933">
    <property type="term" value="F:proton-transporting ATP synthase activity, rotational mechanism"/>
    <property type="evidence" value="ECO:0007669"/>
    <property type="project" value="UniProtKB-UniRule"/>
</dbReference>
<evidence type="ECO:0000256" key="10">
    <source>
        <dbReference type="ARBA" id="ARBA00023310"/>
    </source>
</evidence>
<evidence type="ECO:0000256" key="9">
    <source>
        <dbReference type="ARBA" id="ARBA00023136"/>
    </source>
</evidence>
<evidence type="ECO:0000256" key="7">
    <source>
        <dbReference type="ARBA" id="ARBA00022989"/>
    </source>
</evidence>
<dbReference type="GO" id="GO:0045259">
    <property type="term" value="C:proton-transporting ATP synthase complex"/>
    <property type="evidence" value="ECO:0007669"/>
    <property type="project" value="UniProtKB-KW"/>
</dbReference>
<comment type="function">
    <text evidence="11 12">Key component of the proton channel; it plays a direct role in the translocation of protons across the membrane.</text>
</comment>
<evidence type="ECO:0000256" key="8">
    <source>
        <dbReference type="ARBA" id="ARBA00023065"/>
    </source>
</evidence>
<dbReference type="Pfam" id="PF00119">
    <property type="entry name" value="ATP-synt_A"/>
    <property type="match status" value="1"/>
</dbReference>
<dbReference type="Proteomes" id="UP000199169">
    <property type="component" value="Unassembled WGS sequence"/>
</dbReference>
<feature type="transmembrane region" description="Helical" evidence="11">
    <location>
        <begin position="107"/>
        <end position="127"/>
    </location>
</feature>
<dbReference type="Gene3D" id="1.20.120.220">
    <property type="entry name" value="ATP synthase, F0 complex, subunit A"/>
    <property type="match status" value="1"/>
</dbReference>
<evidence type="ECO:0000313" key="14">
    <source>
        <dbReference type="Proteomes" id="UP000199169"/>
    </source>
</evidence>
<dbReference type="InterPro" id="IPR023011">
    <property type="entry name" value="ATP_synth_F0_asu_AS"/>
</dbReference>
<keyword evidence="7 11" id="KW-1133">Transmembrane helix</keyword>
<dbReference type="NCBIfam" id="NF004481">
    <property type="entry name" value="PRK05815.2-3"/>
    <property type="match status" value="1"/>
</dbReference>
<evidence type="ECO:0000256" key="1">
    <source>
        <dbReference type="ARBA" id="ARBA00004141"/>
    </source>
</evidence>
<evidence type="ECO:0000256" key="4">
    <source>
        <dbReference type="ARBA" id="ARBA00022547"/>
    </source>
</evidence>
<dbReference type="SUPFAM" id="SSF81336">
    <property type="entry name" value="F1F0 ATP synthase subunit A"/>
    <property type="match status" value="1"/>
</dbReference>
<keyword evidence="8 11" id="KW-0406">Ion transport</keyword>
<dbReference type="NCBIfam" id="TIGR01131">
    <property type="entry name" value="ATP_synt_6_or_A"/>
    <property type="match status" value="1"/>
</dbReference>
<keyword evidence="14" id="KW-1185">Reference proteome</keyword>
<dbReference type="PANTHER" id="PTHR42823:SF3">
    <property type="entry name" value="ATP SYNTHASE SUBUNIT A, CHLOROPLASTIC"/>
    <property type="match status" value="1"/>
</dbReference>
<dbReference type="InterPro" id="IPR000568">
    <property type="entry name" value="ATP_synth_F0_asu"/>
</dbReference>
<keyword evidence="5 11" id="KW-0812">Transmembrane</keyword>
<accession>A0A1A8XM33</accession>
<keyword evidence="10 11" id="KW-0066">ATP synthesis</keyword>
<feature type="transmembrane region" description="Helical" evidence="11">
    <location>
        <begin position="20"/>
        <end position="39"/>
    </location>
</feature>
<dbReference type="HAMAP" id="MF_01393">
    <property type="entry name" value="ATP_synth_a_bact"/>
    <property type="match status" value="1"/>
</dbReference>
<keyword evidence="3 11" id="KW-0813">Transport</keyword>
<dbReference type="AlphaFoldDB" id="A0A1A8XM33"/>
<dbReference type="InterPro" id="IPR035908">
    <property type="entry name" value="F0_ATP_A_sf"/>
</dbReference>
<dbReference type="EMBL" id="FLQX01000102">
    <property type="protein sequence ID" value="SBT05731.1"/>
    <property type="molecule type" value="Genomic_DNA"/>
</dbReference>
<organism evidence="13 14">
    <name type="scientific">Candidatus Accumulibacter aalborgensis</name>
    <dbReference type="NCBI Taxonomy" id="1860102"/>
    <lineage>
        <taxon>Bacteria</taxon>
        <taxon>Pseudomonadati</taxon>
        <taxon>Pseudomonadota</taxon>
        <taxon>Betaproteobacteria</taxon>
        <taxon>Candidatus Accumulibacter</taxon>
    </lineage>
</organism>
<keyword evidence="6 11" id="KW-0375">Hydrogen ion transport</keyword>
<evidence type="ECO:0000256" key="2">
    <source>
        <dbReference type="ARBA" id="ARBA00006810"/>
    </source>
</evidence>
<comment type="similarity">
    <text evidence="2 11 12">Belongs to the ATPase A chain family.</text>
</comment>
<dbReference type="STRING" id="1860102.ACCAA_270014"/>
<protein>
    <recommendedName>
        <fullName evidence="11 12">ATP synthase subunit a</fullName>
    </recommendedName>
    <alternativeName>
        <fullName evidence="11">ATP synthase F0 sector subunit a</fullName>
    </alternativeName>
    <alternativeName>
        <fullName evidence="11">F-ATPase subunit 6</fullName>
    </alternativeName>
</protein>
<dbReference type="InterPro" id="IPR017692">
    <property type="entry name" value="Alt_ATP_synth_F0_Asu"/>
</dbReference>
<evidence type="ECO:0000256" key="3">
    <source>
        <dbReference type="ARBA" id="ARBA00022448"/>
    </source>
</evidence>